<dbReference type="InterPro" id="IPR016292">
    <property type="entry name" value="Epoxide_hydrolase"/>
</dbReference>
<dbReference type="InterPro" id="IPR029058">
    <property type="entry name" value="AB_hydrolase_fold"/>
</dbReference>
<dbReference type="GO" id="GO:0005789">
    <property type="term" value="C:endoplasmic reticulum membrane"/>
    <property type="evidence" value="ECO:0007669"/>
    <property type="project" value="UniProtKB-SubCell"/>
</dbReference>
<evidence type="ECO:0000313" key="11">
    <source>
        <dbReference type="Proteomes" id="UP000014500"/>
    </source>
</evidence>
<dbReference type="Gene3D" id="3.40.50.1820">
    <property type="entry name" value="alpha/beta hydrolase"/>
    <property type="match status" value="1"/>
</dbReference>
<accession>T1IXJ4</accession>
<keyword evidence="5 6" id="KW-0378">Hydrolase</keyword>
<keyword evidence="4 6" id="KW-0058">Aromatic hydrocarbons catabolism</keyword>
<dbReference type="OMA" id="TRIYYEF"/>
<dbReference type="PANTHER" id="PTHR21661">
    <property type="entry name" value="EPOXIDE HYDROLASE 1-RELATED"/>
    <property type="match status" value="1"/>
</dbReference>
<protein>
    <recommendedName>
        <fullName evidence="6">Epoxide hydrolase</fullName>
        <ecNumber evidence="6">3.3.2.9</ecNumber>
    </recommendedName>
</protein>
<comment type="subcellular location">
    <subcellularLocation>
        <location evidence="6">Endoplasmic reticulum membrane</location>
    </subcellularLocation>
    <subcellularLocation>
        <location evidence="2">Microsome membrane</location>
        <topology evidence="2">Single-pass membrane protein</topology>
    </subcellularLocation>
</comment>
<dbReference type="GO" id="GO:0033961">
    <property type="term" value="F:cis-stilbene-oxide hydrolase activity"/>
    <property type="evidence" value="ECO:0007669"/>
    <property type="project" value="UniProtKB-UniRule"/>
</dbReference>
<keyword evidence="11" id="KW-1185">Reference proteome</keyword>
<proteinExistence type="inferred from homology"/>
<evidence type="ECO:0000256" key="4">
    <source>
        <dbReference type="ARBA" id="ARBA00022797"/>
    </source>
</evidence>
<name>T1IXJ4_STRMM</name>
<keyword evidence="6" id="KW-0256">Endoplasmic reticulum</keyword>
<dbReference type="PIRSF" id="PIRSF001112">
    <property type="entry name" value="Epoxide_hydrolase"/>
    <property type="match status" value="1"/>
</dbReference>
<dbReference type="EMBL" id="JH431649">
    <property type="status" value="NOT_ANNOTATED_CDS"/>
    <property type="molecule type" value="Genomic_DNA"/>
</dbReference>
<evidence type="ECO:0000256" key="6">
    <source>
        <dbReference type="PIRNR" id="PIRNR001112"/>
    </source>
</evidence>
<comment type="catalytic activity">
    <reaction evidence="1 6">
        <text>1-(4-methoxyphenyl)-N-methyl-N-[(3-methyloxetan-3-yl)methyl]methanamine + H2O = 2-{[(4-methoxybenzyl)(methyl)amino]methyl}-2-methylpropane-1,3-diol</text>
        <dbReference type="Rhea" id="RHEA:55764"/>
        <dbReference type="ChEBI" id="CHEBI:15377"/>
        <dbReference type="ChEBI" id="CHEBI:139161"/>
        <dbReference type="ChEBI" id="CHEBI:139164"/>
        <dbReference type="EC" id="3.3.2.9"/>
    </reaction>
</comment>
<keyword evidence="6" id="KW-0472">Membrane</keyword>
<dbReference type="AlphaFoldDB" id="T1IXJ4"/>
<dbReference type="InterPro" id="IPR010497">
    <property type="entry name" value="Epoxide_hydro_N"/>
</dbReference>
<feature type="signal peptide" evidence="8">
    <location>
        <begin position="1"/>
        <end position="20"/>
    </location>
</feature>
<feature type="chain" id="PRO_5004590032" description="Epoxide hydrolase" evidence="8">
    <location>
        <begin position="21"/>
        <end position="472"/>
    </location>
</feature>
<dbReference type="GO" id="GO:0097176">
    <property type="term" value="P:epoxide metabolic process"/>
    <property type="evidence" value="ECO:0007669"/>
    <property type="project" value="TreeGrafter"/>
</dbReference>
<dbReference type="PhylomeDB" id="T1IXJ4"/>
<evidence type="ECO:0000256" key="2">
    <source>
        <dbReference type="ARBA" id="ARBA00004111"/>
    </source>
</evidence>
<dbReference type="HOGENOM" id="CLU_019414_3_0_1"/>
<dbReference type="SUPFAM" id="SSF53474">
    <property type="entry name" value="alpha/beta-Hydrolases"/>
    <property type="match status" value="1"/>
</dbReference>
<dbReference type="Proteomes" id="UP000014500">
    <property type="component" value="Unassembled WGS sequence"/>
</dbReference>
<dbReference type="eggNOG" id="KOG2565">
    <property type="taxonomic scope" value="Eukaryota"/>
</dbReference>
<dbReference type="EnsemblMetazoa" id="SMAR005927-RA">
    <property type="protein sequence ID" value="SMAR005927-PA"/>
    <property type="gene ID" value="SMAR005927"/>
</dbReference>
<sequence>MMSLMKIIFVFHLLLAFILGILWKYGHKLQPESELPPLKDNWWAKEAKINFLVDEKVHPFKIAVSEKVLDDLKSRLQNARFSEPLEGADFQYGFNTNYLKQVVEYWKTKYNWRVHEKILNQFDGYKTQIDGIDIHFLHVIPKNVPVNKKVLPLLLMHGWPGSVYEFYKMLPILTTPRENSSFVFEVICPHIPGYGFSEAPHRTGFGPLEASQTFDKLMSRLGFNNYYVQGGDWGSIIAVHMALYFPKRVNGIHLNTTPFATKGQYIKMLIGTLWPSILGDDKDDNKHYSLADKFKYLLAETGYIHIQATKPDTIGVGLNDSPVGLAAYILEKFSTWVNPSYKTLTDGGLTKKFTLDELLTNVMIYWVTGSITTSLRFYKECFLQYNRNTGIMSDHFINVPAATATFPQELFIQEIFSFNPESLAHHHFSNLVQCTKMPRGGHFAAFEEPNLLADDVYSFVQKVENSKSEIKT</sequence>
<evidence type="ECO:0000256" key="5">
    <source>
        <dbReference type="ARBA" id="ARBA00022801"/>
    </source>
</evidence>
<comment type="catalytic activity">
    <reaction evidence="6">
        <text>cis-stilbene oxide + H2O = (1R,2R)-hydrobenzoin</text>
        <dbReference type="Rhea" id="RHEA:23900"/>
        <dbReference type="ChEBI" id="CHEBI:15377"/>
        <dbReference type="ChEBI" id="CHEBI:50004"/>
        <dbReference type="ChEBI" id="CHEBI:50014"/>
        <dbReference type="EC" id="3.3.2.9"/>
    </reaction>
</comment>
<feature type="active site" description="Proton acceptor" evidence="7">
    <location>
        <position position="442"/>
    </location>
</feature>
<feature type="active site" description="Nucleophile" evidence="7">
    <location>
        <position position="232"/>
    </location>
</feature>
<evidence type="ECO:0000256" key="1">
    <source>
        <dbReference type="ARBA" id="ARBA00000221"/>
    </source>
</evidence>
<reference evidence="10" key="2">
    <citation type="submission" date="2015-02" db="UniProtKB">
        <authorList>
            <consortium name="EnsemblMetazoa"/>
        </authorList>
    </citation>
    <scope>IDENTIFICATION</scope>
</reference>
<evidence type="ECO:0000256" key="8">
    <source>
        <dbReference type="SAM" id="SignalP"/>
    </source>
</evidence>
<dbReference type="STRING" id="126957.T1IXJ4"/>
<dbReference type="PANTHER" id="PTHR21661:SF35">
    <property type="entry name" value="EPOXIDE HYDROLASE"/>
    <property type="match status" value="1"/>
</dbReference>
<evidence type="ECO:0000259" key="9">
    <source>
        <dbReference type="Pfam" id="PF06441"/>
    </source>
</evidence>
<evidence type="ECO:0000256" key="7">
    <source>
        <dbReference type="PIRSR" id="PIRSR001112-1"/>
    </source>
</evidence>
<comment type="similarity">
    <text evidence="3 6">Belongs to the peptidase S33 family.</text>
</comment>
<dbReference type="InterPro" id="IPR000639">
    <property type="entry name" value="Epox_hydrolase-like"/>
</dbReference>
<dbReference type="PRINTS" id="PR00412">
    <property type="entry name" value="EPOXHYDRLASE"/>
</dbReference>
<organism evidence="10 11">
    <name type="scientific">Strigamia maritima</name>
    <name type="common">European centipede</name>
    <name type="synonym">Geophilus maritimus</name>
    <dbReference type="NCBI Taxonomy" id="126957"/>
    <lineage>
        <taxon>Eukaryota</taxon>
        <taxon>Metazoa</taxon>
        <taxon>Ecdysozoa</taxon>
        <taxon>Arthropoda</taxon>
        <taxon>Myriapoda</taxon>
        <taxon>Chilopoda</taxon>
        <taxon>Pleurostigmophora</taxon>
        <taxon>Geophilomorpha</taxon>
        <taxon>Linotaeniidae</taxon>
        <taxon>Strigamia</taxon>
    </lineage>
</organism>
<dbReference type="EC" id="3.3.2.9" evidence="6"/>
<evidence type="ECO:0000313" key="10">
    <source>
        <dbReference type="EnsemblMetazoa" id="SMAR005927-PA"/>
    </source>
</evidence>
<keyword evidence="8" id="KW-0732">Signal</keyword>
<reference evidence="11" key="1">
    <citation type="submission" date="2011-05" db="EMBL/GenBank/DDBJ databases">
        <authorList>
            <person name="Richards S.R."/>
            <person name="Qu J."/>
            <person name="Jiang H."/>
            <person name="Jhangiani S.N."/>
            <person name="Agravi P."/>
            <person name="Goodspeed R."/>
            <person name="Gross S."/>
            <person name="Mandapat C."/>
            <person name="Jackson L."/>
            <person name="Mathew T."/>
            <person name="Pu L."/>
            <person name="Thornton R."/>
            <person name="Saada N."/>
            <person name="Wilczek-Boney K.B."/>
            <person name="Lee S."/>
            <person name="Kovar C."/>
            <person name="Wu Y."/>
            <person name="Scherer S.E."/>
            <person name="Worley K.C."/>
            <person name="Muzny D.M."/>
            <person name="Gibbs R."/>
        </authorList>
    </citation>
    <scope>NUCLEOTIDE SEQUENCE</scope>
    <source>
        <strain evidence="11">Brora</strain>
    </source>
</reference>
<dbReference type="Pfam" id="PF06441">
    <property type="entry name" value="EHN"/>
    <property type="match status" value="1"/>
</dbReference>
<evidence type="ECO:0000256" key="3">
    <source>
        <dbReference type="ARBA" id="ARBA00010088"/>
    </source>
</evidence>
<feature type="active site" description="Proton donor" evidence="7">
    <location>
        <position position="378"/>
    </location>
</feature>
<feature type="domain" description="Epoxide hydrolase N-terminal" evidence="9">
    <location>
        <begin position="57"/>
        <end position="166"/>
    </location>
</feature>